<evidence type="ECO:0000256" key="8">
    <source>
        <dbReference type="PROSITE-ProRule" id="PRU01360"/>
    </source>
</evidence>
<dbReference type="RefSeq" id="WP_014218624.1">
    <property type="nucleotide sequence ID" value="NZ_LWBO01000023.1"/>
</dbReference>
<keyword evidence="12" id="KW-1185">Reference proteome</keyword>
<name>A0ABX3NSE7_9BACT</name>
<evidence type="ECO:0000256" key="5">
    <source>
        <dbReference type="ARBA" id="ARBA00022729"/>
    </source>
</evidence>
<dbReference type="PANTHER" id="PTHR30069:SF29">
    <property type="entry name" value="HEMOGLOBIN AND HEMOGLOBIN-HAPTOGLOBIN-BINDING PROTEIN 1-RELATED"/>
    <property type="match status" value="1"/>
</dbReference>
<dbReference type="InterPro" id="IPR039426">
    <property type="entry name" value="TonB-dep_rcpt-like"/>
</dbReference>
<comment type="similarity">
    <text evidence="8">Belongs to the TonB-dependent receptor family.</text>
</comment>
<evidence type="ECO:0000256" key="6">
    <source>
        <dbReference type="ARBA" id="ARBA00023136"/>
    </source>
</evidence>
<dbReference type="Pfam" id="PF07715">
    <property type="entry name" value="Plug"/>
    <property type="match status" value="1"/>
</dbReference>
<comment type="subcellular location">
    <subcellularLocation>
        <location evidence="1 8">Cell outer membrane</location>
        <topology evidence="1 8">Multi-pass membrane protein</topology>
    </subcellularLocation>
</comment>
<dbReference type="InterPro" id="IPR023996">
    <property type="entry name" value="TonB-dep_OMP_SusC/RagA"/>
</dbReference>
<dbReference type="NCBIfam" id="TIGR04056">
    <property type="entry name" value="OMP_RagA_SusC"/>
    <property type="match status" value="1"/>
</dbReference>
<dbReference type="NCBIfam" id="TIGR04057">
    <property type="entry name" value="SusC_RagA_signa"/>
    <property type="match status" value="1"/>
</dbReference>
<keyword evidence="7 8" id="KW-0998">Cell outer membrane</keyword>
<dbReference type="Pfam" id="PF13715">
    <property type="entry name" value="CarbopepD_reg_2"/>
    <property type="match status" value="1"/>
</dbReference>
<dbReference type="Gene3D" id="2.170.130.10">
    <property type="entry name" value="TonB-dependent receptor, plug domain"/>
    <property type="match status" value="1"/>
</dbReference>
<comment type="caution">
    <text evidence="11">The sequence shown here is derived from an EMBL/GenBank/DDBJ whole genome shotgun (WGS) entry which is preliminary data.</text>
</comment>
<feature type="signal peptide" evidence="9">
    <location>
        <begin position="1"/>
        <end position="22"/>
    </location>
</feature>
<dbReference type="InterPro" id="IPR036942">
    <property type="entry name" value="Beta-barrel_TonB_sf"/>
</dbReference>
<dbReference type="PROSITE" id="PS52016">
    <property type="entry name" value="TONB_DEPENDENT_REC_3"/>
    <property type="match status" value="1"/>
</dbReference>
<dbReference type="EMBL" id="LWBO01000023">
    <property type="protein sequence ID" value="OQP44950.1"/>
    <property type="molecule type" value="Genomic_DNA"/>
</dbReference>
<dbReference type="InterPro" id="IPR037066">
    <property type="entry name" value="Plug_dom_sf"/>
</dbReference>
<dbReference type="PANTHER" id="PTHR30069">
    <property type="entry name" value="TONB-DEPENDENT OUTER MEMBRANE RECEPTOR"/>
    <property type="match status" value="1"/>
</dbReference>
<dbReference type="Gene3D" id="2.40.170.20">
    <property type="entry name" value="TonB-dependent receptor, beta-barrel domain"/>
    <property type="match status" value="1"/>
</dbReference>
<protein>
    <recommendedName>
        <fullName evidence="10">TonB-dependent receptor plug domain-containing protein</fullName>
    </recommendedName>
</protein>
<keyword evidence="3 8" id="KW-1134">Transmembrane beta strand</keyword>
<dbReference type="Proteomes" id="UP000192277">
    <property type="component" value="Unassembled WGS sequence"/>
</dbReference>
<keyword evidence="2 8" id="KW-0813">Transport</keyword>
<evidence type="ECO:0000256" key="2">
    <source>
        <dbReference type="ARBA" id="ARBA00022448"/>
    </source>
</evidence>
<gene>
    <name evidence="11" type="ORF">A4D02_09195</name>
</gene>
<evidence type="ECO:0000256" key="9">
    <source>
        <dbReference type="SAM" id="SignalP"/>
    </source>
</evidence>
<feature type="domain" description="TonB-dependent receptor plug" evidence="10">
    <location>
        <begin position="118"/>
        <end position="223"/>
    </location>
</feature>
<reference evidence="11 12" key="1">
    <citation type="submission" date="2016-04" db="EMBL/GenBank/DDBJ databases">
        <authorList>
            <person name="Chen L."/>
            <person name="Zhuang W."/>
            <person name="Wang G."/>
        </authorList>
    </citation>
    <scope>NUCLEOTIDE SEQUENCE [LARGE SCALE GENOMIC DNA]</scope>
    <source>
        <strain evidence="12">GR20</strain>
    </source>
</reference>
<dbReference type="SUPFAM" id="SSF49464">
    <property type="entry name" value="Carboxypeptidase regulatory domain-like"/>
    <property type="match status" value="1"/>
</dbReference>
<evidence type="ECO:0000256" key="4">
    <source>
        <dbReference type="ARBA" id="ARBA00022692"/>
    </source>
</evidence>
<sequence>MKKIKLLLVACSLLLLNVAALAQTRTIIGNVKDSKTGEPLPGATIKILHTDIGTSADTKGSFKIEVPSTISKVVLSISGVGYTTVEITPRDENVFVGLSPENKLLTDVVVIGYGTAKKATLTGAVSTIKAKEVTEAPVTNVTNGLAGRLPGLVAVTSSSEPGSDGTNLRIRGSNTFNDNSVLVVIDGVPDRSLERIDPNTIESITVLKDASAAIYGSRAANGVILVTTKQGKTGKPEITLNGNYGYNQPTKLPKMADAPLYATALNEIAYYNNPSGGLNQTYTTDQIQKFSDGSDPLRYPNTDWFKTVLKPQSVQSNANLSISAGTEAMRYFVALDMKKQDGQYRNSATYYKQYGFTSNIDAKINKNIRVAVNVNGRLEDKHYPQKSAGTIFNDLVSAYPTSVAWWPNGLPGPAREHGENPVVISTGATGVNNDKYYVLNSNLKLDVNIPWVKGLSFNGNVSYDNGFDFDKNFTRPWRLYSWDKTTVDAGGNPVLTSNVFGAGAYNSPTLYESFQNNYSKLAYGLLNYQTNIGENHNLKLMVGTQLSKGNSESFNAYRDLFASTAVQEMFAGATANQATGGTGTVNSRLSYFGRANYSFANKYLVEFVGRYDGSYIFAPGHRFGFFPGVTAGWVASEEKFFKENIKFIDYFKLRGSWGKTGNDRVQDFQYLTKYLFGSSYYNQPGQYYPFVVNNAGALNELQTVYDSAIANPNITWEIANQSNIGFNATFLNNRLSVEADYFYYKRSNILWPPNATVPASAGLTLPSVNYGKAQNKGFDFNITYSDVTPSKFSYSISVNGGYAQNKVLQWGEAPGAPAWQQTTGHPMGSGLYYVADGLIHNSKDSLDYASGFTSWGLSTKPAPGDIRYADIAKNDTMDSRQQKRIYKSSIPTFTFGTYINLGYKNFDLSILLQGATGAVTYVNSDGGTFTNFRKSLLDGRWSPTNPEGNNPRTPNRGNYYWDNTGNTFFLHKTDYVRLKTLQFGYTLDPKLLQKANIKNLRVYLSGQNLLTWCPGLKDFDPEAGANAKPTDLRNAIPSISGGNYPLSRVVAMGMTMTF</sequence>
<evidence type="ECO:0000256" key="1">
    <source>
        <dbReference type="ARBA" id="ARBA00004571"/>
    </source>
</evidence>
<organism evidence="11 12">
    <name type="scientific">Niastella koreensis</name>
    <dbReference type="NCBI Taxonomy" id="354356"/>
    <lineage>
        <taxon>Bacteria</taxon>
        <taxon>Pseudomonadati</taxon>
        <taxon>Bacteroidota</taxon>
        <taxon>Chitinophagia</taxon>
        <taxon>Chitinophagales</taxon>
        <taxon>Chitinophagaceae</taxon>
        <taxon>Niastella</taxon>
    </lineage>
</organism>
<dbReference type="Gene3D" id="2.60.40.1120">
    <property type="entry name" value="Carboxypeptidase-like, regulatory domain"/>
    <property type="match status" value="1"/>
</dbReference>
<accession>A0ABX3NSE7</accession>
<evidence type="ECO:0000313" key="12">
    <source>
        <dbReference type="Proteomes" id="UP000192277"/>
    </source>
</evidence>
<evidence type="ECO:0000259" key="10">
    <source>
        <dbReference type="Pfam" id="PF07715"/>
    </source>
</evidence>
<feature type="chain" id="PRO_5045933034" description="TonB-dependent receptor plug domain-containing protein" evidence="9">
    <location>
        <begin position="23"/>
        <end position="1058"/>
    </location>
</feature>
<dbReference type="SUPFAM" id="SSF56935">
    <property type="entry name" value="Porins"/>
    <property type="match status" value="1"/>
</dbReference>
<evidence type="ECO:0000256" key="7">
    <source>
        <dbReference type="ARBA" id="ARBA00023237"/>
    </source>
</evidence>
<dbReference type="InterPro" id="IPR008969">
    <property type="entry name" value="CarboxyPept-like_regulatory"/>
</dbReference>
<keyword evidence="5 9" id="KW-0732">Signal</keyword>
<dbReference type="InterPro" id="IPR012910">
    <property type="entry name" value="Plug_dom"/>
</dbReference>
<keyword evidence="4 8" id="KW-0812">Transmembrane</keyword>
<dbReference type="InterPro" id="IPR023997">
    <property type="entry name" value="TonB-dep_OMP_SusC/RagA_CS"/>
</dbReference>
<proteinExistence type="inferred from homology"/>
<evidence type="ECO:0000313" key="11">
    <source>
        <dbReference type="EMBL" id="OQP44950.1"/>
    </source>
</evidence>
<evidence type="ECO:0000256" key="3">
    <source>
        <dbReference type="ARBA" id="ARBA00022452"/>
    </source>
</evidence>
<keyword evidence="6 8" id="KW-0472">Membrane</keyword>